<keyword evidence="2 8" id="KW-1003">Cell membrane</keyword>
<dbReference type="InterPro" id="IPR022929">
    <property type="entry name" value="Put_MntP"/>
</dbReference>
<evidence type="ECO:0000256" key="7">
    <source>
        <dbReference type="ARBA" id="ARBA00023211"/>
    </source>
</evidence>
<feature type="transmembrane region" description="Helical" evidence="8">
    <location>
        <begin position="12"/>
        <end position="34"/>
    </location>
</feature>
<dbReference type="RefSeq" id="WP_144941562.1">
    <property type="nucleotide sequence ID" value="NZ_JBHTIU010000091.1"/>
</dbReference>
<keyword evidence="3 8" id="KW-0812">Transmembrane</keyword>
<evidence type="ECO:0000256" key="3">
    <source>
        <dbReference type="ARBA" id="ARBA00022692"/>
    </source>
</evidence>
<feature type="transmembrane region" description="Helical" evidence="8">
    <location>
        <begin position="41"/>
        <end position="60"/>
    </location>
</feature>
<feature type="transmembrane region" description="Helical" evidence="8">
    <location>
        <begin position="136"/>
        <end position="158"/>
    </location>
</feature>
<name>A0ABW3DEI2_9BACL</name>
<dbReference type="Proteomes" id="UP001597120">
    <property type="component" value="Unassembled WGS sequence"/>
</dbReference>
<dbReference type="PANTHER" id="PTHR35529">
    <property type="entry name" value="MANGANESE EFFLUX PUMP MNTP-RELATED"/>
    <property type="match status" value="1"/>
</dbReference>
<feature type="transmembrane region" description="Helical" evidence="8">
    <location>
        <begin position="66"/>
        <end position="87"/>
    </location>
</feature>
<organism evidence="9 10">
    <name type="scientific">Paenibacillus residui</name>
    <dbReference type="NCBI Taxonomy" id="629724"/>
    <lineage>
        <taxon>Bacteria</taxon>
        <taxon>Bacillati</taxon>
        <taxon>Bacillota</taxon>
        <taxon>Bacilli</taxon>
        <taxon>Bacillales</taxon>
        <taxon>Paenibacillaceae</taxon>
        <taxon>Paenibacillus</taxon>
    </lineage>
</organism>
<keyword evidence="4 8" id="KW-1133">Transmembrane helix</keyword>
<sequence length="186" mass="19890">MILGTLDWGHVATLLLMAFALGMDAFSLGIGIGFRGIRLLSILKVSFVIGLFHILMPLMGMLAGHYVGYLLGEVATLAGGGLLILLGGHMIYSSLRGESVHTLDFRNAWGLLLFALMVSVDSFSVGVSMGMFDSDVLLTVLLFGFFGGTMSVIGLWLGRRMGYWAGNYGEAIGGAILLMFGVQFIL</sequence>
<evidence type="ECO:0000256" key="5">
    <source>
        <dbReference type="ARBA" id="ARBA00023065"/>
    </source>
</evidence>
<dbReference type="EMBL" id="JBHTIU010000091">
    <property type="protein sequence ID" value="MFD0871872.1"/>
    <property type="molecule type" value="Genomic_DNA"/>
</dbReference>
<comment type="caution">
    <text evidence="9">The sequence shown here is derived from an EMBL/GenBank/DDBJ whole genome shotgun (WGS) entry which is preliminary data.</text>
</comment>
<feature type="transmembrane region" description="Helical" evidence="8">
    <location>
        <begin position="108"/>
        <end position="130"/>
    </location>
</feature>
<dbReference type="InterPro" id="IPR003810">
    <property type="entry name" value="Mntp/YtaF"/>
</dbReference>
<comment type="similarity">
    <text evidence="8">Belongs to the MntP (TC 9.B.29) family.</text>
</comment>
<evidence type="ECO:0000313" key="9">
    <source>
        <dbReference type="EMBL" id="MFD0871872.1"/>
    </source>
</evidence>
<evidence type="ECO:0000256" key="4">
    <source>
        <dbReference type="ARBA" id="ARBA00022989"/>
    </source>
</evidence>
<keyword evidence="1 8" id="KW-0813">Transport</keyword>
<feature type="transmembrane region" description="Helical" evidence="8">
    <location>
        <begin position="165"/>
        <end position="185"/>
    </location>
</feature>
<evidence type="ECO:0000313" key="10">
    <source>
        <dbReference type="Proteomes" id="UP001597120"/>
    </source>
</evidence>
<keyword evidence="5 8" id="KW-0406">Ion transport</keyword>
<comment type="subcellular location">
    <subcellularLocation>
        <location evidence="8">Cell membrane</location>
        <topology evidence="8">Multi-pass membrane protein</topology>
    </subcellularLocation>
</comment>
<proteinExistence type="inferred from homology"/>
<evidence type="ECO:0000256" key="1">
    <source>
        <dbReference type="ARBA" id="ARBA00022448"/>
    </source>
</evidence>
<keyword evidence="6 8" id="KW-0472">Membrane</keyword>
<dbReference type="Pfam" id="PF02659">
    <property type="entry name" value="Mntp"/>
    <property type="match status" value="1"/>
</dbReference>
<gene>
    <name evidence="8" type="primary">mntP</name>
    <name evidence="9" type="ORF">ACFQ03_22345</name>
</gene>
<evidence type="ECO:0000256" key="6">
    <source>
        <dbReference type="ARBA" id="ARBA00023136"/>
    </source>
</evidence>
<comment type="function">
    <text evidence="8">Probably functions as a manganese efflux pump.</text>
</comment>
<keyword evidence="7 8" id="KW-0464">Manganese</keyword>
<keyword evidence="10" id="KW-1185">Reference proteome</keyword>
<accession>A0ABW3DEI2</accession>
<dbReference type="HAMAP" id="MF_01521">
    <property type="entry name" value="MntP_pump"/>
    <property type="match status" value="1"/>
</dbReference>
<evidence type="ECO:0000256" key="8">
    <source>
        <dbReference type="HAMAP-Rule" id="MF_01521"/>
    </source>
</evidence>
<reference evidence="10" key="1">
    <citation type="journal article" date="2019" name="Int. J. Syst. Evol. Microbiol.">
        <title>The Global Catalogue of Microorganisms (GCM) 10K type strain sequencing project: providing services to taxonomists for standard genome sequencing and annotation.</title>
        <authorList>
            <consortium name="The Broad Institute Genomics Platform"/>
            <consortium name="The Broad Institute Genome Sequencing Center for Infectious Disease"/>
            <person name="Wu L."/>
            <person name="Ma J."/>
        </authorList>
    </citation>
    <scope>NUCLEOTIDE SEQUENCE [LARGE SCALE GENOMIC DNA]</scope>
    <source>
        <strain evidence="10">CCUG 57263</strain>
    </source>
</reference>
<evidence type="ECO:0000256" key="2">
    <source>
        <dbReference type="ARBA" id="ARBA00022475"/>
    </source>
</evidence>
<protein>
    <recommendedName>
        <fullName evidence="8">Putative manganese efflux pump MntP</fullName>
    </recommendedName>
</protein>
<dbReference type="PANTHER" id="PTHR35529:SF1">
    <property type="entry name" value="MANGANESE EFFLUX PUMP MNTP-RELATED"/>
    <property type="match status" value="1"/>
</dbReference>